<feature type="domain" description="WRKY" evidence="7">
    <location>
        <begin position="114"/>
        <end position="139"/>
    </location>
</feature>
<sequence>VKWSEVVDETAVQDIKELVEGKRLQPNFKVYFNSLLNMMMMMGQSQSQLMNLLKIWRSFTQVTELNTLGDSNDRKSPILSLLELNNNNKKKADKQGGKDRKKVQEKKNSNSWMRESDTMDDGCAWRKYGQKNTHNSKYP</sequence>
<keyword evidence="2" id="KW-0805">Transcription regulation</keyword>
<evidence type="ECO:0000313" key="8">
    <source>
        <dbReference type="EMBL" id="MCE5165692.1"/>
    </source>
</evidence>
<feature type="non-terminal residue" evidence="8">
    <location>
        <position position="139"/>
    </location>
</feature>
<evidence type="ECO:0000313" key="9">
    <source>
        <dbReference type="Proteomes" id="UP000823775"/>
    </source>
</evidence>
<comment type="subcellular location">
    <subcellularLocation>
        <location evidence="1">Nucleus</location>
    </subcellularLocation>
</comment>
<evidence type="ECO:0000256" key="6">
    <source>
        <dbReference type="SAM" id="MobiDB-lite"/>
    </source>
</evidence>
<evidence type="ECO:0000256" key="3">
    <source>
        <dbReference type="ARBA" id="ARBA00023125"/>
    </source>
</evidence>
<keyword evidence="3" id="KW-0238">DNA-binding</keyword>
<protein>
    <submittedName>
        <fullName evidence="8">Transcription factor</fullName>
    </submittedName>
</protein>
<dbReference type="Gene3D" id="2.20.25.80">
    <property type="entry name" value="WRKY domain"/>
    <property type="match status" value="1"/>
</dbReference>
<name>A0ABS8Y221_DATST</name>
<proteinExistence type="predicted"/>
<dbReference type="SUPFAM" id="SSF118290">
    <property type="entry name" value="WRKY DNA-binding domain"/>
    <property type="match status" value="1"/>
</dbReference>
<dbReference type="InterPro" id="IPR003657">
    <property type="entry name" value="WRKY_dom"/>
</dbReference>
<organism evidence="8 9">
    <name type="scientific">Datura stramonium</name>
    <name type="common">Jimsonweed</name>
    <name type="synonym">Common thornapple</name>
    <dbReference type="NCBI Taxonomy" id="4076"/>
    <lineage>
        <taxon>Eukaryota</taxon>
        <taxon>Viridiplantae</taxon>
        <taxon>Streptophyta</taxon>
        <taxon>Embryophyta</taxon>
        <taxon>Tracheophyta</taxon>
        <taxon>Spermatophyta</taxon>
        <taxon>Magnoliopsida</taxon>
        <taxon>eudicotyledons</taxon>
        <taxon>Gunneridae</taxon>
        <taxon>Pentapetalae</taxon>
        <taxon>asterids</taxon>
        <taxon>lamiids</taxon>
        <taxon>Solanales</taxon>
        <taxon>Solanaceae</taxon>
        <taxon>Solanoideae</taxon>
        <taxon>Datureae</taxon>
        <taxon>Datura</taxon>
    </lineage>
</organism>
<feature type="non-terminal residue" evidence="8">
    <location>
        <position position="1"/>
    </location>
</feature>
<accession>A0ABS8Y221</accession>
<evidence type="ECO:0000259" key="7">
    <source>
        <dbReference type="PROSITE" id="PS50811"/>
    </source>
</evidence>
<evidence type="ECO:0000256" key="2">
    <source>
        <dbReference type="ARBA" id="ARBA00023015"/>
    </source>
</evidence>
<gene>
    <name evidence="8" type="primary">WRKY70_2</name>
    <name evidence="8" type="ORF">HAX54_011660</name>
</gene>
<keyword evidence="9" id="KW-1185">Reference proteome</keyword>
<keyword evidence="4" id="KW-0804">Transcription</keyword>
<dbReference type="PROSITE" id="PS50811">
    <property type="entry name" value="WRKY"/>
    <property type="match status" value="1"/>
</dbReference>
<reference evidence="8 9" key="1">
    <citation type="journal article" date="2021" name="BMC Genomics">
        <title>Datura genome reveals duplications of psychoactive alkaloid biosynthetic genes and high mutation rate following tissue culture.</title>
        <authorList>
            <person name="Rajewski A."/>
            <person name="Carter-House D."/>
            <person name="Stajich J."/>
            <person name="Litt A."/>
        </authorList>
    </citation>
    <scope>NUCLEOTIDE SEQUENCE [LARGE SCALE GENOMIC DNA]</scope>
    <source>
        <strain evidence="8">AR-01</strain>
    </source>
</reference>
<dbReference type="Proteomes" id="UP000823775">
    <property type="component" value="Unassembled WGS sequence"/>
</dbReference>
<feature type="region of interest" description="Disordered" evidence="6">
    <location>
        <begin position="80"/>
        <end position="118"/>
    </location>
</feature>
<dbReference type="Pfam" id="PF03106">
    <property type="entry name" value="WRKY"/>
    <property type="match status" value="1"/>
</dbReference>
<evidence type="ECO:0000256" key="4">
    <source>
        <dbReference type="ARBA" id="ARBA00023163"/>
    </source>
</evidence>
<evidence type="ECO:0000256" key="5">
    <source>
        <dbReference type="ARBA" id="ARBA00023242"/>
    </source>
</evidence>
<evidence type="ECO:0000256" key="1">
    <source>
        <dbReference type="ARBA" id="ARBA00004123"/>
    </source>
</evidence>
<dbReference type="InterPro" id="IPR036576">
    <property type="entry name" value="WRKY_dom_sf"/>
</dbReference>
<keyword evidence="5" id="KW-0539">Nucleus</keyword>
<dbReference type="EMBL" id="JACEIK010016672">
    <property type="protein sequence ID" value="MCE5165692.1"/>
    <property type="molecule type" value="Genomic_DNA"/>
</dbReference>
<comment type="caution">
    <text evidence="8">The sequence shown here is derived from an EMBL/GenBank/DDBJ whole genome shotgun (WGS) entry which is preliminary data.</text>
</comment>